<dbReference type="Proteomes" id="UP000566985">
    <property type="component" value="Unassembled WGS sequence"/>
</dbReference>
<evidence type="ECO:0000313" key="2">
    <source>
        <dbReference type="Proteomes" id="UP000566985"/>
    </source>
</evidence>
<protein>
    <submittedName>
        <fullName evidence="1">Uncharacterized protein</fullName>
    </submittedName>
</protein>
<sequence length="88" mass="9793">MKNMYYISISKVANNHVVHNGTCIHVRNHAEDMILLGEFGQLFLALGIARNNFKSVTPCEECLIPKRAATCLAKKPSAPARLFPLEKP</sequence>
<dbReference type="AlphaFoldDB" id="A0A7Y6NGJ5"/>
<name>A0A7Y6NGJ5_9GAMM</name>
<dbReference type="GeneID" id="57346851"/>
<evidence type="ECO:0000313" key="1">
    <source>
        <dbReference type="EMBL" id="NUY98152.1"/>
    </source>
</evidence>
<proteinExistence type="predicted"/>
<accession>A0A7Y6NGJ5</accession>
<dbReference type="EMBL" id="JABWPM010000022">
    <property type="protein sequence ID" value="NUY98152.1"/>
    <property type="molecule type" value="Genomic_DNA"/>
</dbReference>
<reference evidence="1 2" key="1">
    <citation type="submission" date="2020-05" db="EMBL/GenBank/DDBJ databases">
        <title>Whole Genome Sequences of Enterobacteriales Associated with the International Space Station.</title>
        <authorList>
            <person name="Bharadwaj A."/>
            <person name="Daudu R."/>
            <person name="Singh N."/>
            <person name="Wood J."/>
            <person name="Debieu M."/>
            <person name="Mason C."/>
            <person name="Wang C."/>
            <person name="Venkateswaran K."/>
        </authorList>
    </citation>
    <scope>NUCLEOTIDE SEQUENCE [LARGE SCALE GENOMIC DNA]</scope>
    <source>
        <strain evidence="1 2">IF5SW-B1</strain>
    </source>
</reference>
<gene>
    <name evidence="1" type="ORF">HU668_16980</name>
</gene>
<dbReference type="RefSeq" id="WP_176035893.1">
    <property type="nucleotide sequence ID" value="NZ_JABWPE010000022.1"/>
</dbReference>
<organism evidence="1 2">
    <name type="scientific">Pantoea brenneri</name>
    <dbReference type="NCBI Taxonomy" id="472694"/>
    <lineage>
        <taxon>Bacteria</taxon>
        <taxon>Pseudomonadati</taxon>
        <taxon>Pseudomonadota</taxon>
        <taxon>Gammaproteobacteria</taxon>
        <taxon>Enterobacterales</taxon>
        <taxon>Erwiniaceae</taxon>
        <taxon>Pantoea</taxon>
    </lineage>
</organism>
<comment type="caution">
    <text evidence="1">The sequence shown here is derived from an EMBL/GenBank/DDBJ whole genome shotgun (WGS) entry which is preliminary data.</text>
</comment>